<dbReference type="GO" id="GO:0005524">
    <property type="term" value="F:ATP binding"/>
    <property type="evidence" value="ECO:0007669"/>
    <property type="project" value="UniProtKB-KW"/>
</dbReference>
<feature type="domain" description="ABC transmembrane type-1" evidence="17">
    <location>
        <begin position="1"/>
        <end position="292"/>
    </location>
</feature>
<dbReference type="PROSITE" id="PS51074">
    <property type="entry name" value="DPH_MB"/>
    <property type="match status" value="1"/>
</dbReference>
<dbReference type="InterPro" id="IPR017871">
    <property type="entry name" value="ABC_transporter-like_CS"/>
</dbReference>
<evidence type="ECO:0000256" key="11">
    <source>
        <dbReference type="ARBA" id="ARBA00024363"/>
    </source>
</evidence>
<evidence type="ECO:0000256" key="6">
    <source>
        <dbReference type="ARBA" id="ARBA00022840"/>
    </source>
</evidence>
<dbReference type="CDD" id="cd18582">
    <property type="entry name" value="ABC_6TM_ATM1_ABCB7"/>
    <property type="match status" value="1"/>
</dbReference>
<feature type="transmembrane region" description="Helical" evidence="15">
    <location>
        <begin position="117"/>
        <end position="138"/>
    </location>
</feature>
<dbReference type="InterPro" id="IPR007872">
    <property type="entry name" value="DPH_MB_dom"/>
</dbReference>
<dbReference type="PANTHER" id="PTHR24221">
    <property type="entry name" value="ATP-BINDING CASSETTE SUB-FAMILY B"/>
    <property type="match status" value="1"/>
</dbReference>
<dbReference type="SUPFAM" id="SSF144217">
    <property type="entry name" value="CSL zinc finger"/>
    <property type="match status" value="1"/>
</dbReference>
<feature type="transmembrane region" description="Helical" evidence="15">
    <location>
        <begin position="144"/>
        <end position="167"/>
    </location>
</feature>
<dbReference type="Pfam" id="PF05207">
    <property type="entry name" value="Zn_ribbon_CSL"/>
    <property type="match status" value="1"/>
</dbReference>
<dbReference type="Gene3D" id="1.20.1560.10">
    <property type="entry name" value="ABC transporter type 1, transmembrane domain"/>
    <property type="match status" value="1"/>
</dbReference>
<dbReference type="Gene3D" id="3.40.50.300">
    <property type="entry name" value="P-loop containing nucleotide triphosphate hydrolases"/>
    <property type="match status" value="1"/>
</dbReference>
<dbReference type="FunFam" id="3.40.50.300:FF:000287">
    <property type="entry name" value="Multidrug ABC transporter ATP-binding protein"/>
    <property type="match status" value="1"/>
</dbReference>
<evidence type="ECO:0000256" key="7">
    <source>
        <dbReference type="ARBA" id="ARBA00022989"/>
    </source>
</evidence>
<evidence type="ECO:0000256" key="13">
    <source>
        <dbReference type="ARBA" id="ARBA00042945"/>
    </source>
</evidence>
<evidence type="ECO:0000256" key="15">
    <source>
        <dbReference type="SAM" id="Phobius"/>
    </source>
</evidence>
<feature type="domain" description="DPH-type MB" evidence="18">
    <location>
        <begin position="587"/>
        <end position="643"/>
    </location>
</feature>
<sequence length="664" mass="73294">MFLLLSSKLVNVCVPFVFKYGVDTLSDNLGTTNAVSDLGLFDSAVIVMLSYGLFRATSSGLNELRTAVFAKAAQSSIRHVGVQVFRHMHQLDLDYHLGRRTGSLGKAIDRGARGIQFVLTALAFNLFPTFVEVGLVTGILYCKYGFNCSLASLIAVTTYVGFTFGITRWRTKFRKEMNKCDGLAANQATDSLLNYETVKYFNNEKHEEQIYDSLQARYEQASIKTSTSLAILNFGQNAIFSAGIGATMAIVASQIHTGGVLTIGDLVLVNGLLFQLSVPLNFLGSVYREVRQSLIDMSAMFNLLEIKPQIQSKPDALTIKIDQTNSRIDLENVHFGYTILPDMGAGKKGILNGLSFSLEPGSHVAIVGGSGSGKSTIVRLLYRFIDAQQGSIKIAGHDVRDLNLDCLRRAISIIPQDTVLFHNTILYNLQYGNFNASMDEVIDAAKKADLHEAIISMPNGYNTQVGERGLKLSGGEKQRVAIARAILKRSPILIYDEATSSLDSITERNILDRLRAHSEGITSLVIAHRLSTIVHADRILVLKQGQLSDSGTHEELLSRKDSFYGQLWRQQQHEPEPKDTTSAMSVIHDEIEIEDMEFDEELQSYHYPCPCGDRFLISIEQLQLGEEIAECPSCSLQIRVIYDLAELLPKLQSSGLAQAVVETC</sequence>
<comment type="caution">
    <text evidence="19">The sequence shown here is derived from an EMBL/GenBank/DDBJ whole genome shotgun (WGS) entry which is preliminary data.</text>
</comment>
<evidence type="ECO:0000256" key="9">
    <source>
        <dbReference type="ARBA" id="ARBA00023136"/>
    </source>
</evidence>
<comment type="similarity">
    <text evidence="10">Belongs to the DPH3 family.</text>
</comment>
<evidence type="ECO:0000259" key="16">
    <source>
        <dbReference type="PROSITE" id="PS50893"/>
    </source>
</evidence>
<accession>A0ABD2Q272</accession>
<keyword evidence="7 15" id="KW-1133">Transmembrane helix</keyword>
<evidence type="ECO:0000256" key="8">
    <source>
        <dbReference type="ARBA" id="ARBA00023004"/>
    </source>
</evidence>
<dbReference type="GO" id="GO:0031966">
    <property type="term" value="C:mitochondrial membrane"/>
    <property type="evidence" value="ECO:0007669"/>
    <property type="project" value="UniProtKB-SubCell"/>
</dbReference>
<evidence type="ECO:0000256" key="2">
    <source>
        <dbReference type="ARBA" id="ARBA00022448"/>
    </source>
</evidence>
<dbReference type="Gene3D" id="3.10.660.10">
    <property type="entry name" value="DPH Zinc finger"/>
    <property type="match status" value="1"/>
</dbReference>
<gene>
    <name evidence="19" type="primary">ABCB7</name>
    <name evidence="19" type="ORF">Ciccas_007930</name>
</gene>
<dbReference type="InterPro" id="IPR003593">
    <property type="entry name" value="AAA+_ATPase"/>
</dbReference>
<dbReference type="EMBL" id="JBJKFK010001296">
    <property type="protein sequence ID" value="KAL3313468.1"/>
    <property type="molecule type" value="Genomic_DNA"/>
</dbReference>
<dbReference type="PROSITE" id="PS50893">
    <property type="entry name" value="ABC_TRANSPORTER_2"/>
    <property type="match status" value="1"/>
</dbReference>
<proteinExistence type="inferred from homology"/>
<dbReference type="InterPro" id="IPR036640">
    <property type="entry name" value="ABC1_TM_sf"/>
</dbReference>
<dbReference type="Proteomes" id="UP001626550">
    <property type="component" value="Unassembled WGS sequence"/>
</dbReference>
<keyword evidence="2" id="KW-0813">Transport</keyword>
<protein>
    <recommendedName>
        <fullName evidence="12">Iron-sulfur clusters transporter ABCB7, mitochondrial</fullName>
    </recommendedName>
    <alternativeName>
        <fullName evidence="13">ATP-binding cassette sub-family B member 7, mitochondrial</fullName>
    </alternativeName>
</protein>
<evidence type="ECO:0000256" key="4">
    <source>
        <dbReference type="ARBA" id="ARBA00022723"/>
    </source>
</evidence>
<evidence type="ECO:0000256" key="3">
    <source>
        <dbReference type="ARBA" id="ARBA00022692"/>
    </source>
</evidence>
<dbReference type="AlphaFoldDB" id="A0ABD2Q272"/>
<keyword evidence="8" id="KW-0408">Iron</keyword>
<dbReference type="PROSITE" id="PS00211">
    <property type="entry name" value="ABC_TRANSPORTER_1"/>
    <property type="match status" value="1"/>
</dbReference>
<keyword evidence="4" id="KW-0479">Metal-binding</keyword>
<keyword evidence="9 15" id="KW-0472">Membrane</keyword>
<dbReference type="PROSITE" id="PS50929">
    <property type="entry name" value="ABC_TM1F"/>
    <property type="match status" value="1"/>
</dbReference>
<dbReference type="Pfam" id="PF00664">
    <property type="entry name" value="ABC_membrane"/>
    <property type="match status" value="1"/>
</dbReference>
<dbReference type="GO" id="GO:0046872">
    <property type="term" value="F:metal ion binding"/>
    <property type="evidence" value="ECO:0007669"/>
    <property type="project" value="UniProtKB-KW"/>
</dbReference>
<reference evidence="19 20" key="1">
    <citation type="submission" date="2024-11" db="EMBL/GenBank/DDBJ databases">
        <title>Adaptive evolution of stress response genes in parasites aligns with host niche diversity.</title>
        <authorList>
            <person name="Hahn C."/>
            <person name="Resl P."/>
        </authorList>
    </citation>
    <scope>NUCLEOTIDE SEQUENCE [LARGE SCALE GENOMIC DNA]</scope>
    <source>
        <strain evidence="19">EGGRZ-B1_66</strain>
        <tissue evidence="19">Body</tissue>
    </source>
</reference>
<evidence type="ECO:0000256" key="5">
    <source>
        <dbReference type="ARBA" id="ARBA00022741"/>
    </source>
</evidence>
<evidence type="ECO:0000259" key="17">
    <source>
        <dbReference type="PROSITE" id="PS50929"/>
    </source>
</evidence>
<name>A0ABD2Q272_9PLAT</name>
<dbReference type="InterPro" id="IPR036671">
    <property type="entry name" value="DPH_MB_sf"/>
</dbReference>
<dbReference type="PANTHER" id="PTHR24221:SF402">
    <property type="entry name" value="IRON-SULFUR CLUSTERS TRANSPORTER ABCB7, MITOCHONDRIAL"/>
    <property type="match status" value="1"/>
</dbReference>
<dbReference type="SMART" id="SM00382">
    <property type="entry name" value="AAA"/>
    <property type="match status" value="1"/>
</dbReference>
<evidence type="ECO:0000256" key="1">
    <source>
        <dbReference type="ARBA" id="ARBA00004225"/>
    </source>
</evidence>
<dbReference type="FunFam" id="3.10.660.10:FF:000001">
    <property type="entry name" value="Diphthamide biosynthesis 3"/>
    <property type="match status" value="1"/>
</dbReference>
<dbReference type="InterPro" id="IPR011527">
    <property type="entry name" value="ABC1_TM_dom"/>
</dbReference>
<dbReference type="SUPFAM" id="SSF52540">
    <property type="entry name" value="P-loop containing nucleoside triphosphate hydrolases"/>
    <property type="match status" value="1"/>
</dbReference>
<comment type="catalytic activity">
    <reaction evidence="14">
        <text>(glutathione)4[2Fe(III)-2S] cluster(in) + ATP + H2O = (glutathione)4[2Fe(III)-2S] cluster(out) + ADP + phosphate + H(+)</text>
        <dbReference type="Rhea" id="RHEA:67028"/>
        <dbReference type="ChEBI" id="CHEBI:15377"/>
        <dbReference type="ChEBI" id="CHEBI:15378"/>
        <dbReference type="ChEBI" id="CHEBI:30616"/>
        <dbReference type="ChEBI" id="CHEBI:43474"/>
        <dbReference type="ChEBI" id="CHEBI:167627"/>
        <dbReference type="ChEBI" id="CHEBI:456216"/>
    </reaction>
    <physiologicalReaction direction="left-to-right" evidence="14">
        <dbReference type="Rhea" id="RHEA:67029"/>
    </physiologicalReaction>
</comment>
<feature type="domain" description="ABC transporter" evidence="16">
    <location>
        <begin position="328"/>
        <end position="569"/>
    </location>
</feature>
<evidence type="ECO:0000259" key="18">
    <source>
        <dbReference type="PROSITE" id="PS51074"/>
    </source>
</evidence>
<evidence type="ECO:0000256" key="12">
    <source>
        <dbReference type="ARBA" id="ARBA00041016"/>
    </source>
</evidence>
<dbReference type="InterPro" id="IPR003439">
    <property type="entry name" value="ABC_transporter-like_ATP-bd"/>
</dbReference>
<evidence type="ECO:0000313" key="19">
    <source>
        <dbReference type="EMBL" id="KAL3313468.1"/>
    </source>
</evidence>
<evidence type="ECO:0000256" key="10">
    <source>
        <dbReference type="ARBA" id="ARBA00024032"/>
    </source>
</evidence>
<dbReference type="InterPro" id="IPR027417">
    <property type="entry name" value="P-loop_NTPase"/>
</dbReference>
<evidence type="ECO:0000313" key="20">
    <source>
        <dbReference type="Proteomes" id="UP001626550"/>
    </source>
</evidence>
<keyword evidence="6 19" id="KW-0067">ATP-binding</keyword>
<comment type="similarity">
    <text evidence="11">Belongs to the ABC transporter superfamily. ABCB family. Heavy Metal importer (TC 3.A.1.210) subfamily.</text>
</comment>
<dbReference type="Pfam" id="PF00005">
    <property type="entry name" value="ABC_tran"/>
    <property type="match status" value="1"/>
</dbReference>
<comment type="subcellular location">
    <subcellularLocation>
        <location evidence="1">Mitochondrion membrane</location>
        <topology evidence="1">Multi-pass membrane protein</topology>
    </subcellularLocation>
</comment>
<evidence type="ECO:0000256" key="14">
    <source>
        <dbReference type="ARBA" id="ARBA00048046"/>
    </source>
</evidence>
<dbReference type="InterPro" id="IPR039421">
    <property type="entry name" value="Type_1_exporter"/>
</dbReference>
<keyword evidence="20" id="KW-1185">Reference proteome</keyword>
<keyword evidence="3 15" id="KW-0812">Transmembrane</keyword>
<keyword evidence="5" id="KW-0547">Nucleotide-binding</keyword>
<dbReference type="SUPFAM" id="SSF90123">
    <property type="entry name" value="ABC transporter transmembrane region"/>
    <property type="match status" value="1"/>
</dbReference>
<organism evidence="19 20">
    <name type="scientific">Cichlidogyrus casuarinus</name>
    <dbReference type="NCBI Taxonomy" id="1844966"/>
    <lineage>
        <taxon>Eukaryota</taxon>
        <taxon>Metazoa</taxon>
        <taxon>Spiralia</taxon>
        <taxon>Lophotrochozoa</taxon>
        <taxon>Platyhelminthes</taxon>
        <taxon>Monogenea</taxon>
        <taxon>Monopisthocotylea</taxon>
        <taxon>Dactylogyridea</taxon>
        <taxon>Ancyrocephalidae</taxon>
        <taxon>Cichlidogyrus</taxon>
    </lineage>
</organism>